<dbReference type="EMBL" id="JELX01003623">
    <property type="protein sequence ID" value="KYF51753.1"/>
    <property type="molecule type" value="Genomic_DNA"/>
</dbReference>
<accession>A0A150P7W2</accession>
<sequence>MGAATLAGGAKARLDLKELDLRAGSARIASGTVEAVDVVIAAPDAGHGRGRPRAPVHGTLRIDGGALSIRGGASLDGSIAAEGADAGVLLDLLGVTGALRWTLEILEGRPFALSSALVRRPLRIELSDVRFESGNIEARGAFAQDGDGRAGAFLVTTGALSAGLSIEGGEPHVTSSPGEDWLARRLDAITGR</sequence>
<reference evidence="1 2" key="1">
    <citation type="submission" date="2014-02" db="EMBL/GenBank/DDBJ databases">
        <title>The small core and large imbalanced accessory genome model reveals a collaborative survival strategy of Sorangium cellulosum strains in nature.</title>
        <authorList>
            <person name="Han K."/>
            <person name="Peng R."/>
            <person name="Blom J."/>
            <person name="Li Y.-Z."/>
        </authorList>
    </citation>
    <scope>NUCLEOTIDE SEQUENCE [LARGE SCALE GENOMIC DNA]</scope>
    <source>
        <strain evidence="1 2">So0157-18</strain>
    </source>
</reference>
<gene>
    <name evidence="1" type="ORF">BE04_03010</name>
</gene>
<protein>
    <submittedName>
        <fullName evidence="1">Uncharacterized protein</fullName>
    </submittedName>
</protein>
<dbReference type="AlphaFoldDB" id="A0A150P7W2"/>
<dbReference type="Proteomes" id="UP000075604">
    <property type="component" value="Unassembled WGS sequence"/>
</dbReference>
<comment type="caution">
    <text evidence="1">The sequence shown here is derived from an EMBL/GenBank/DDBJ whole genome shotgun (WGS) entry which is preliminary data.</text>
</comment>
<organism evidence="1 2">
    <name type="scientific">Sorangium cellulosum</name>
    <name type="common">Polyangium cellulosum</name>
    <dbReference type="NCBI Taxonomy" id="56"/>
    <lineage>
        <taxon>Bacteria</taxon>
        <taxon>Pseudomonadati</taxon>
        <taxon>Myxococcota</taxon>
        <taxon>Polyangia</taxon>
        <taxon>Polyangiales</taxon>
        <taxon>Polyangiaceae</taxon>
        <taxon>Sorangium</taxon>
    </lineage>
</organism>
<evidence type="ECO:0000313" key="1">
    <source>
        <dbReference type="EMBL" id="KYF51753.1"/>
    </source>
</evidence>
<evidence type="ECO:0000313" key="2">
    <source>
        <dbReference type="Proteomes" id="UP000075604"/>
    </source>
</evidence>
<name>A0A150P7W2_SORCE</name>
<proteinExistence type="predicted"/>